<accession>A0A3N0Z342</accession>
<sequence>MHRTSTFSILEQNFSLAKCKEDVVTAYVSTVSLKTLKLRSRRRGGIHSPPERWSREPPCVQLFIRPHKQVHTDSTAIRAAVEVSPSESPGARGKNLFGCDKELISGSPEPRQRWTPLTSIMLM</sequence>
<protein>
    <submittedName>
        <fullName evidence="1">Uncharacterized protein</fullName>
    </submittedName>
</protein>
<reference evidence="1 2" key="1">
    <citation type="submission" date="2018-10" db="EMBL/GenBank/DDBJ databases">
        <title>Genome assembly for a Yunnan-Guizhou Plateau 3E fish, Anabarilius grahami (Regan), and its evolutionary and genetic applications.</title>
        <authorList>
            <person name="Jiang W."/>
        </authorList>
    </citation>
    <scope>NUCLEOTIDE SEQUENCE [LARGE SCALE GENOMIC DNA]</scope>
    <source>
        <strain evidence="1">AG-KIZ</strain>
        <tissue evidence="1">Muscle</tissue>
    </source>
</reference>
<gene>
    <name evidence="1" type="ORF">DPX16_8460</name>
</gene>
<dbReference type="EMBL" id="RJVU01014363">
    <property type="protein sequence ID" value="ROL52897.1"/>
    <property type="molecule type" value="Genomic_DNA"/>
</dbReference>
<name>A0A3N0Z342_ANAGA</name>
<proteinExistence type="predicted"/>
<dbReference type="AlphaFoldDB" id="A0A3N0Z342"/>
<organism evidence="1 2">
    <name type="scientific">Anabarilius grahami</name>
    <name type="common">Kanglang fish</name>
    <name type="synonym">Barilius grahami</name>
    <dbReference type="NCBI Taxonomy" id="495550"/>
    <lineage>
        <taxon>Eukaryota</taxon>
        <taxon>Metazoa</taxon>
        <taxon>Chordata</taxon>
        <taxon>Craniata</taxon>
        <taxon>Vertebrata</taxon>
        <taxon>Euteleostomi</taxon>
        <taxon>Actinopterygii</taxon>
        <taxon>Neopterygii</taxon>
        <taxon>Teleostei</taxon>
        <taxon>Ostariophysi</taxon>
        <taxon>Cypriniformes</taxon>
        <taxon>Xenocyprididae</taxon>
        <taxon>Xenocypridinae</taxon>
        <taxon>Xenocypridinae incertae sedis</taxon>
        <taxon>Anabarilius</taxon>
    </lineage>
</organism>
<evidence type="ECO:0000313" key="1">
    <source>
        <dbReference type="EMBL" id="ROL52897.1"/>
    </source>
</evidence>
<evidence type="ECO:0000313" key="2">
    <source>
        <dbReference type="Proteomes" id="UP000281406"/>
    </source>
</evidence>
<dbReference type="Proteomes" id="UP000281406">
    <property type="component" value="Unassembled WGS sequence"/>
</dbReference>
<keyword evidence="2" id="KW-1185">Reference proteome</keyword>
<comment type="caution">
    <text evidence="1">The sequence shown here is derived from an EMBL/GenBank/DDBJ whole genome shotgun (WGS) entry which is preliminary data.</text>
</comment>